<evidence type="ECO:0000256" key="2">
    <source>
        <dbReference type="PROSITE-ProRule" id="PRU00276"/>
    </source>
</evidence>
<keyword evidence="1" id="KW-1015">Disulfide bond</keyword>
<dbReference type="GO" id="GO:0006508">
    <property type="term" value="P:proteolysis"/>
    <property type="evidence" value="ECO:0007669"/>
    <property type="project" value="InterPro"/>
</dbReference>
<dbReference type="InterPro" id="IPR001590">
    <property type="entry name" value="Peptidase_M12B"/>
</dbReference>
<dbReference type="AlphaFoldDB" id="A0A974HTV2"/>
<sequence>MLLGKTLPIFAGIALLSIGIMAAEDWYKQDWSSHLQEYAIIDPLKIQSRAQTGNEKVTYLIRTEGKPLLLRLKQKRESVLSNMKVFTYGKDNELIADEPYIQDSCYYHGYVEGYPESSVSLSSCAGLRGFIQYESFSYRIEPLDPHRTSKHIMYRSEDRVGNLACGLKLKSKEHSLQLSSPVSHKSDGPMYIEFAVVVSNHWYRQMQNISQIVSEITEMVNLLDDMFQSINIRIVLIAIEVWTNENFSVASSTSGEHILEDFNNWKQREFVHRVFSDMEGFVAETAPSAGMGYTGNACTKSFSHSFAVFKHFDVVERALIFAHNLGHALGMEHDDVNDESCENCIMHCCDMYNFSFSEQSHIAVIAEDISGKLLCLKNVPSAESLASSSGNWMHRKYFYNSYKKLIYTLLLLEFFLTFIEIVFVVG</sequence>
<comment type="caution">
    <text evidence="2">Lacks conserved residue(s) required for the propagation of feature annotation.</text>
</comment>
<feature type="transmembrane region" description="Helical" evidence="3">
    <location>
        <begin position="405"/>
        <end position="425"/>
    </location>
</feature>
<dbReference type="EMBL" id="CM004470">
    <property type="protein sequence ID" value="OCT89898.1"/>
    <property type="molecule type" value="Genomic_DNA"/>
</dbReference>
<name>A0A974HTV2_XENLA</name>
<keyword evidence="3" id="KW-1133">Transmembrane helix</keyword>
<dbReference type="GO" id="GO:0004222">
    <property type="term" value="F:metalloendopeptidase activity"/>
    <property type="evidence" value="ECO:0007669"/>
    <property type="project" value="InterPro"/>
</dbReference>
<dbReference type="InterPro" id="IPR034027">
    <property type="entry name" value="Reprolysin_adamalysin"/>
</dbReference>
<proteinExistence type="predicted"/>
<dbReference type="PROSITE" id="PS50215">
    <property type="entry name" value="ADAM_MEPRO"/>
    <property type="match status" value="1"/>
</dbReference>
<keyword evidence="2" id="KW-0479">Metal-binding</keyword>
<dbReference type="InterPro" id="IPR002870">
    <property type="entry name" value="Peptidase_M12B_N"/>
</dbReference>
<dbReference type="SUPFAM" id="SSF55486">
    <property type="entry name" value="Metalloproteases ('zincins'), catalytic domain"/>
    <property type="match status" value="1"/>
</dbReference>
<evidence type="ECO:0000259" key="4">
    <source>
        <dbReference type="PROSITE" id="PS50215"/>
    </source>
</evidence>
<keyword evidence="2" id="KW-0862">Zinc</keyword>
<dbReference type="PANTHER" id="PTHR11905">
    <property type="entry name" value="ADAM A DISINTEGRIN AND METALLOPROTEASE DOMAIN"/>
    <property type="match status" value="1"/>
</dbReference>
<evidence type="ECO:0000256" key="3">
    <source>
        <dbReference type="SAM" id="Phobius"/>
    </source>
</evidence>
<evidence type="ECO:0000313" key="5">
    <source>
        <dbReference type="EMBL" id="OCT89898.1"/>
    </source>
</evidence>
<protein>
    <recommendedName>
        <fullName evidence="4">Peptidase M12B domain-containing protein</fullName>
    </recommendedName>
</protein>
<dbReference type="Pfam" id="PF01421">
    <property type="entry name" value="Reprolysin"/>
    <property type="match status" value="1"/>
</dbReference>
<feature type="binding site" evidence="2">
    <location>
        <position position="333"/>
    </location>
    <ligand>
        <name>Zn(2+)</name>
        <dbReference type="ChEBI" id="CHEBI:29105"/>
        <note>catalytic</note>
    </ligand>
</feature>
<dbReference type="Proteomes" id="UP000694892">
    <property type="component" value="Chromosome 3L"/>
</dbReference>
<accession>A0A974HTV2</accession>
<evidence type="ECO:0000256" key="1">
    <source>
        <dbReference type="ARBA" id="ARBA00023157"/>
    </source>
</evidence>
<feature type="domain" description="Peptidase M12B" evidence="4">
    <location>
        <begin position="190"/>
        <end position="380"/>
    </location>
</feature>
<feature type="binding site" evidence="2">
    <location>
        <position position="323"/>
    </location>
    <ligand>
        <name>Zn(2+)</name>
        <dbReference type="ChEBI" id="CHEBI:29105"/>
        <note>catalytic</note>
    </ligand>
</feature>
<dbReference type="GO" id="GO:0046872">
    <property type="term" value="F:metal ion binding"/>
    <property type="evidence" value="ECO:0007669"/>
    <property type="project" value="UniProtKB-KW"/>
</dbReference>
<dbReference type="CDD" id="cd04269">
    <property type="entry name" value="ZnMc_adamalysin_II_like"/>
    <property type="match status" value="1"/>
</dbReference>
<keyword evidence="3" id="KW-0812">Transmembrane</keyword>
<keyword evidence="3" id="KW-0472">Membrane</keyword>
<dbReference type="InterPro" id="IPR024079">
    <property type="entry name" value="MetalloPept_cat_dom_sf"/>
</dbReference>
<dbReference type="PANTHER" id="PTHR11905:SF253">
    <property type="entry name" value="DISINTEGRIN AND METALLOPROTEINASE DOMAIN-CONTAINING PROTEIN 9"/>
    <property type="match status" value="1"/>
</dbReference>
<dbReference type="OMA" id="CENCIMH"/>
<dbReference type="Pfam" id="PF01562">
    <property type="entry name" value="Pep_M12B_propep"/>
    <property type="match status" value="1"/>
</dbReference>
<reference evidence="6" key="1">
    <citation type="journal article" date="2016" name="Nature">
        <title>Genome evolution in the allotetraploid frog Xenopus laevis.</title>
        <authorList>
            <person name="Session A.M."/>
            <person name="Uno Y."/>
            <person name="Kwon T."/>
            <person name="Chapman J.A."/>
            <person name="Toyoda A."/>
            <person name="Takahashi S."/>
            <person name="Fukui A."/>
            <person name="Hikosaka A."/>
            <person name="Suzuki A."/>
            <person name="Kondo M."/>
            <person name="van Heeringen S.J."/>
            <person name="Quigley I."/>
            <person name="Heinz S."/>
            <person name="Ogino H."/>
            <person name="Ochi H."/>
            <person name="Hellsten U."/>
            <person name="Lyons J.B."/>
            <person name="Simakov O."/>
            <person name="Putnam N."/>
            <person name="Stites J."/>
            <person name="Kuroki Y."/>
            <person name="Tanaka T."/>
            <person name="Michiue T."/>
            <person name="Watanabe M."/>
            <person name="Bogdanovic O."/>
            <person name="Lister R."/>
            <person name="Georgiou G."/>
            <person name="Paranjpe S.S."/>
            <person name="van Kruijsbergen I."/>
            <person name="Shu S."/>
            <person name="Carlson J."/>
            <person name="Kinoshita T."/>
            <person name="Ohta Y."/>
            <person name="Mawaribuchi S."/>
            <person name="Jenkins J."/>
            <person name="Grimwood J."/>
            <person name="Schmutz J."/>
            <person name="Mitros T."/>
            <person name="Mozaffari S.V."/>
            <person name="Suzuki Y."/>
            <person name="Haramoto Y."/>
            <person name="Yamamoto T.S."/>
            <person name="Takagi C."/>
            <person name="Heald R."/>
            <person name="Miller K."/>
            <person name="Haudenschild C."/>
            <person name="Kitzman J."/>
            <person name="Nakayama T."/>
            <person name="Izutsu Y."/>
            <person name="Robert J."/>
            <person name="Fortriede J."/>
            <person name="Burns K."/>
            <person name="Lotay V."/>
            <person name="Karimi K."/>
            <person name="Yasuoka Y."/>
            <person name="Dichmann D.S."/>
            <person name="Flajnik M.F."/>
            <person name="Houston D.W."/>
            <person name="Shendure J."/>
            <person name="DuPasquier L."/>
            <person name="Vize P.D."/>
            <person name="Zorn A.M."/>
            <person name="Ito M."/>
            <person name="Marcotte E.M."/>
            <person name="Wallingford J.B."/>
            <person name="Ito Y."/>
            <person name="Asashima M."/>
            <person name="Ueno N."/>
            <person name="Matsuda Y."/>
            <person name="Veenstra G.J."/>
            <person name="Fujiyama A."/>
            <person name="Harland R.M."/>
            <person name="Taira M."/>
            <person name="Rokhsar D.S."/>
        </authorList>
    </citation>
    <scope>NUCLEOTIDE SEQUENCE [LARGE SCALE GENOMIC DNA]</scope>
    <source>
        <strain evidence="6">J</strain>
    </source>
</reference>
<evidence type="ECO:0000313" key="6">
    <source>
        <dbReference type="Proteomes" id="UP000694892"/>
    </source>
</evidence>
<dbReference type="GO" id="GO:0005886">
    <property type="term" value="C:plasma membrane"/>
    <property type="evidence" value="ECO:0007669"/>
    <property type="project" value="TreeGrafter"/>
</dbReference>
<gene>
    <name evidence="5" type="ORF">XELAEV_18018512mg</name>
</gene>
<feature type="binding site" evidence="2">
    <location>
        <position position="327"/>
    </location>
    <ligand>
        <name>Zn(2+)</name>
        <dbReference type="ChEBI" id="CHEBI:29105"/>
        <note>catalytic</note>
    </ligand>
</feature>
<organism evidence="5 6">
    <name type="scientific">Xenopus laevis</name>
    <name type="common">African clawed frog</name>
    <dbReference type="NCBI Taxonomy" id="8355"/>
    <lineage>
        <taxon>Eukaryota</taxon>
        <taxon>Metazoa</taxon>
        <taxon>Chordata</taxon>
        <taxon>Craniata</taxon>
        <taxon>Vertebrata</taxon>
        <taxon>Euteleostomi</taxon>
        <taxon>Amphibia</taxon>
        <taxon>Batrachia</taxon>
        <taxon>Anura</taxon>
        <taxon>Pipoidea</taxon>
        <taxon>Pipidae</taxon>
        <taxon>Xenopodinae</taxon>
        <taxon>Xenopus</taxon>
        <taxon>Xenopus</taxon>
    </lineage>
</organism>
<dbReference type="Gene3D" id="3.40.390.10">
    <property type="entry name" value="Collagenase (Catalytic Domain)"/>
    <property type="match status" value="1"/>
</dbReference>